<dbReference type="RefSeq" id="WP_305172189.1">
    <property type="nucleotide sequence ID" value="NZ_JAUUDS010000001.1"/>
</dbReference>
<comment type="caution">
    <text evidence="2">The sequence shown here is derived from an EMBL/GenBank/DDBJ whole genome shotgun (WGS) entry which is preliminary data.</text>
</comment>
<evidence type="ECO:0000313" key="3">
    <source>
        <dbReference type="Proteomes" id="UP001230685"/>
    </source>
</evidence>
<feature type="signal peptide" evidence="1">
    <location>
        <begin position="1"/>
        <end position="22"/>
    </location>
</feature>
<keyword evidence="3" id="KW-1185">Reference proteome</keyword>
<feature type="chain" id="PRO_5046431251" description="DUF4105 domain-containing protein" evidence="1">
    <location>
        <begin position="23"/>
        <end position="189"/>
    </location>
</feature>
<organism evidence="2 3">
    <name type="scientific">Sphingomonas aurea</name>
    <dbReference type="NCBI Taxonomy" id="3063994"/>
    <lineage>
        <taxon>Bacteria</taxon>
        <taxon>Pseudomonadati</taxon>
        <taxon>Pseudomonadota</taxon>
        <taxon>Alphaproteobacteria</taxon>
        <taxon>Sphingomonadales</taxon>
        <taxon>Sphingomonadaceae</taxon>
        <taxon>Sphingomonas</taxon>
    </lineage>
</organism>
<evidence type="ECO:0000313" key="2">
    <source>
        <dbReference type="EMBL" id="MDP1026636.1"/>
    </source>
</evidence>
<gene>
    <name evidence="2" type="ORF">Q5H91_05385</name>
</gene>
<accession>A0ABT9EI38</accession>
<name>A0ABT9EI38_9SPHN</name>
<reference evidence="2 3" key="1">
    <citation type="submission" date="2023-07" db="EMBL/GenBank/DDBJ databases">
        <authorList>
            <person name="Kim M.K."/>
        </authorList>
    </citation>
    <scope>NUCLEOTIDE SEQUENCE [LARGE SCALE GENOMIC DNA]</scope>
    <source>
        <strain evidence="2 3">KR1UV-12</strain>
    </source>
</reference>
<dbReference type="EMBL" id="JAUUDS010000001">
    <property type="protein sequence ID" value="MDP1026636.1"/>
    <property type="molecule type" value="Genomic_DNA"/>
</dbReference>
<sequence length="189" mass="20234">MILLRPLIALLLWLGLAMPAQAAVTATFWSHELGNSFPHAFFTLRGVPDAGGPPVDIAYGFTARTLSPAILWGTVAGRLETAKPNYISGSDAQFAVILTDAQYAALLALARAWSEEGGDNSYNLNRRNCVHFVQEAARRVGLTGLDQPRLMKKPRSFLKAVGAANAGRVIQLGISGKAYLSTLPPLPAH</sequence>
<evidence type="ECO:0000256" key="1">
    <source>
        <dbReference type="SAM" id="SignalP"/>
    </source>
</evidence>
<evidence type="ECO:0008006" key="4">
    <source>
        <dbReference type="Google" id="ProtNLM"/>
    </source>
</evidence>
<keyword evidence="1" id="KW-0732">Signal</keyword>
<proteinExistence type="predicted"/>
<dbReference type="Proteomes" id="UP001230685">
    <property type="component" value="Unassembled WGS sequence"/>
</dbReference>
<protein>
    <recommendedName>
        <fullName evidence="4">DUF4105 domain-containing protein</fullName>
    </recommendedName>
</protein>